<comment type="function">
    <text evidence="1">Receptor for the neuromedin-U and neuromedin-S neuropeptides.</text>
</comment>
<evidence type="ECO:0000256" key="11">
    <source>
        <dbReference type="ARBA" id="ARBA00023224"/>
    </source>
</evidence>
<dbReference type="Pfam" id="PF00001">
    <property type="entry name" value="7tm_1"/>
    <property type="match status" value="1"/>
</dbReference>
<dbReference type="GeneTree" id="ENSGT01120000271823"/>
<feature type="transmembrane region" description="Helical" evidence="13">
    <location>
        <begin position="261"/>
        <end position="279"/>
    </location>
</feature>
<keyword evidence="4 12" id="KW-0812">Transmembrane</keyword>
<dbReference type="InterPro" id="IPR005390">
    <property type="entry name" value="NeuromedU_rcpt"/>
</dbReference>
<keyword evidence="9 12" id="KW-0675">Receptor</keyword>
<keyword evidence="16" id="KW-1185">Reference proteome</keyword>
<sequence>RSVMEILENASWILEDSFKKNFNGSEGCLCGPWHSHLFLPLSVVYALIFVVGVVGNLLVCLLILRDQTMKTPQNYYLFSLAVCDLLVLLLGMPMEAYEMWSYSPFLLQHPGCYFKTALFETVCFASVLSITAVSVERYVGIFYPFRAQRKSTPRRARRILGLIWAFSLIFSVLSTIIYGIRVPHTLNETWVPGSATCAVIKPMWNYNFFIQFTSFLFYILPITLISVLYYLMGLRLKKTKFLKAENMTRIIQRPSRKRSRMLFVLFLAFAICWAPIHVHRLFFSFVEEWTESLAAVFNLIHVVSGVFFYLSSAIKPIIYSLLSSRFQESFQKVISPFFKRWHSQHHSRKPPIQQDILLTDCHLVKLTEDTGPHSCQSSTCKNLLPGLTFHYTTTSNIYSIQSR</sequence>
<accession>A0A8D2D798</accession>
<evidence type="ECO:0000256" key="9">
    <source>
        <dbReference type="ARBA" id="ARBA00023170"/>
    </source>
</evidence>
<comment type="subcellular location">
    <subcellularLocation>
        <location evidence="2">Cell membrane</location>
        <topology evidence="2">Multi-pass membrane protein</topology>
    </subcellularLocation>
</comment>
<feature type="transmembrane region" description="Helical" evidence="13">
    <location>
        <begin position="76"/>
        <end position="97"/>
    </location>
</feature>
<keyword evidence="11 12" id="KW-0807">Transducer</keyword>
<feature type="transmembrane region" description="Helical" evidence="13">
    <location>
        <begin position="43"/>
        <end position="64"/>
    </location>
</feature>
<evidence type="ECO:0000256" key="7">
    <source>
        <dbReference type="ARBA" id="ARBA00023136"/>
    </source>
</evidence>
<evidence type="ECO:0000313" key="15">
    <source>
        <dbReference type="Ensembl" id="ENSSVLP00005020140.1"/>
    </source>
</evidence>
<keyword evidence="7 13" id="KW-0472">Membrane</keyword>
<comment type="similarity">
    <text evidence="12">Belongs to the G-protein coupled receptor 1 family.</text>
</comment>
<evidence type="ECO:0000256" key="3">
    <source>
        <dbReference type="ARBA" id="ARBA00022475"/>
    </source>
</evidence>
<keyword evidence="8" id="KW-1015">Disulfide bond</keyword>
<keyword evidence="3" id="KW-1003">Cell membrane</keyword>
<feature type="transmembrane region" description="Helical" evidence="13">
    <location>
        <begin position="159"/>
        <end position="180"/>
    </location>
</feature>
<evidence type="ECO:0000256" key="2">
    <source>
        <dbReference type="ARBA" id="ARBA00004651"/>
    </source>
</evidence>
<dbReference type="PRINTS" id="PR01567">
    <property type="entry name" value="NEUROMEDNU2R"/>
</dbReference>
<dbReference type="InterPro" id="IPR045561">
    <property type="entry name" value="NMU-R2_C"/>
</dbReference>
<dbReference type="SUPFAM" id="SSF81321">
    <property type="entry name" value="Family A G protein-coupled receptor-like"/>
    <property type="match status" value="1"/>
</dbReference>
<dbReference type="OrthoDB" id="5950040at2759"/>
<dbReference type="Proteomes" id="UP000694564">
    <property type="component" value="Chromosome 6"/>
</dbReference>
<evidence type="ECO:0000256" key="12">
    <source>
        <dbReference type="RuleBase" id="RU000688"/>
    </source>
</evidence>
<dbReference type="Gene3D" id="1.20.1070.10">
    <property type="entry name" value="Rhodopsin 7-helix transmembrane proteins"/>
    <property type="match status" value="1"/>
</dbReference>
<reference evidence="15" key="2">
    <citation type="submission" date="2025-09" db="UniProtKB">
        <authorList>
            <consortium name="Ensembl"/>
        </authorList>
    </citation>
    <scope>IDENTIFICATION</scope>
</reference>
<evidence type="ECO:0000313" key="16">
    <source>
        <dbReference type="Proteomes" id="UP000694564"/>
    </source>
</evidence>
<evidence type="ECO:0000256" key="1">
    <source>
        <dbReference type="ARBA" id="ARBA00003593"/>
    </source>
</evidence>
<proteinExistence type="inferred from homology"/>
<dbReference type="PROSITE" id="PS00237">
    <property type="entry name" value="G_PROTEIN_RECEP_F1_1"/>
    <property type="match status" value="1"/>
</dbReference>
<reference evidence="15" key="1">
    <citation type="submission" date="2025-08" db="UniProtKB">
        <authorList>
            <consortium name="Ensembl"/>
        </authorList>
    </citation>
    <scope>IDENTIFICATION</scope>
</reference>
<feature type="domain" description="G-protein coupled receptors family 1 profile" evidence="14">
    <location>
        <begin position="55"/>
        <end position="319"/>
    </location>
</feature>
<dbReference type="PANTHER" id="PTHR24243">
    <property type="entry name" value="G-PROTEIN COUPLED RECEPTOR"/>
    <property type="match status" value="1"/>
</dbReference>
<organism evidence="15 16">
    <name type="scientific">Sciurus vulgaris</name>
    <name type="common">Eurasian red squirrel</name>
    <dbReference type="NCBI Taxonomy" id="55149"/>
    <lineage>
        <taxon>Eukaryota</taxon>
        <taxon>Metazoa</taxon>
        <taxon>Chordata</taxon>
        <taxon>Craniata</taxon>
        <taxon>Vertebrata</taxon>
        <taxon>Euteleostomi</taxon>
        <taxon>Mammalia</taxon>
        <taxon>Eutheria</taxon>
        <taxon>Euarchontoglires</taxon>
        <taxon>Glires</taxon>
        <taxon>Rodentia</taxon>
        <taxon>Sciuromorpha</taxon>
        <taxon>Sciuridae</taxon>
        <taxon>Sciurinae</taxon>
        <taxon>Sciurini</taxon>
        <taxon>Sciurus</taxon>
    </lineage>
</organism>
<dbReference type="PANTHER" id="PTHR24243:SF14">
    <property type="entry name" value="NEUROMEDIN-U RECEPTOR 2"/>
    <property type="match status" value="1"/>
</dbReference>
<keyword evidence="6 12" id="KW-0297">G-protein coupled receptor</keyword>
<feature type="transmembrane region" description="Helical" evidence="13">
    <location>
        <begin position="208"/>
        <end position="231"/>
    </location>
</feature>
<dbReference type="InterPro" id="IPR017452">
    <property type="entry name" value="GPCR_Rhodpsn_7TM"/>
</dbReference>
<keyword evidence="5 13" id="KW-1133">Transmembrane helix</keyword>
<evidence type="ECO:0000256" key="13">
    <source>
        <dbReference type="SAM" id="Phobius"/>
    </source>
</evidence>
<evidence type="ECO:0000256" key="8">
    <source>
        <dbReference type="ARBA" id="ARBA00023157"/>
    </source>
</evidence>
<evidence type="ECO:0000256" key="5">
    <source>
        <dbReference type="ARBA" id="ARBA00022989"/>
    </source>
</evidence>
<dbReference type="PRINTS" id="PR01565">
    <property type="entry name" value="NEUROMEDINUR"/>
</dbReference>
<evidence type="ECO:0000256" key="6">
    <source>
        <dbReference type="ARBA" id="ARBA00023040"/>
    </source>
</evidence>
<protein>
    <recommendedName>
        <fullName evidence="14">G-protein coupled receptors family 1 profile domain-containing protein</fullName>
    </recommendedName>
</protein>
<name>A0A8D2D798_SCIVU</name>
<dbReference type="GO" id="GO:0001607">
    <property type="term" value="F:neuromedin U receptor activity"/>
    <property type="evidence" value="ECO:0007669"/>
    <property type="project" value="InterPro"/>
</dbReference>
<evidence type="ECO:0000256" key="4">
    <source>
        <dbReference type="ARBA" id="ARBA00022692"/>
    </source>
</evidence>
<dbReference type="PROSITE" id="PS50262">
    <property type="entry name" value="G_PROTEIN_RECEP_F1_2"/>
    <property type="match status" value="1"/>
</dbReference>
<dbReference type="PRINTS" id="PR00237">
    <property type="entry name" value="GPCRRHODOPSN"/>
</dbReference>
<dbReference type="Ensembl" id="ENSSVLT00005022460.1">
    <property type="protein sequence ID" value="ENSSVLP00005020140.1"/>
    <property type="gene ID" value="ENSSVLG00005016055.1"/>
</dbReference>
<feature type="transmembrane region" description="Helical" evidence="13">
    <location>
        <begin position="117"/>
        <end position="139"/>
    </location>
</feature>
<evidence type="ECO:0000259" key="14">
    <source>
        <dbReference type="PROSITE" id="PS50262"/>
    </source>
</evidence>
<feature type="transmembrane region" description="Helical" evidence="13">
    <location>
        <begin position="299"/>
        <end position="322"/>
    </location>
</feature>
<keyword evidence="10" id="KW-0325">Glycoprotein</keyword>
<dbReference type="Pfam" id="PF19285">
    <property type="entry name" value="NmU-R2_C_term"/>
    <property type="match status" value="1"/>
</dbReference>
<dbReference type="InterPro" id="IPR005392">
    <property type="entry name" value="NeuromedU_rcpt_2"/>
</dbReference>
<dbReference type="InterPro" id="IPR000276">
    <property type="entry name" value="GPCR_Rhodpsn"/>
</dbReference>
<dbReference type="GO" id="GO:0005886">
    <property type="term" value="C:plasma membrane"/>
    <property type="evidence" value="ECO:0007669"/>
    <property type="project" value="UniProtKB-SubCell"/>
</dbReference>
<dbReference type="AlphaFoldDB" id="A0A8D2D798"/>
<evidence type="ECO:0000256" key="10">
    <source>
        <dbReference type="ARBA" id="ARBA00023180"/>
    </source>
</evidence>